<name>A0A517NZQ7_9BACT</name>
<sequence length="286" mass="32157">MARFFGPSLFVAAHDTLNQRKKSGTRNFARETALKFRPQYELIFVLESRLAAALMDSASKHFAAGSTEQMICDHYYESPQRKKRLRAKSPSRQYRVRQIDSAPNVPAPYASLEALRLERGMRLLRQSNVPSHELSKLKSAAVDKSWAGKWFHKKLLKHSLLPSLEIQFDQTSWEADSFDGTLRLSVSRNIQAAPFQSASSSRVRIAANIVRMQFSVSLPSVLKSLIYEFALLPDQSTALLDLARAEVASVVDDEATANSFQAKETHAFRVNEIQDFHQEAATCPLG</sequence>
<reference evidence="1 2" key="1">
    <citation type="submission" date="2019-02" db="EMBL/GenBank/DDBJ databases">
        <title>Deep-cultivation of Planctomycetes and their phenomic and genomic characterization uncovers novel biology.</title>
        <authorList>
            <person name="Wiegand S."/>
            <person name="Jogler M."/>
            <person name="Boedeker C."/>
            <person name="Pinto D."/>
            <person name="Vollmers J."/>
            <person name="Rivas-Marin E."/>
            <person name="Kohn T."/>
            <person name="Peeters S.H."/>
            <person name="Heuer A."/>
            <person name="Rast P."/>
            <person name="Oberbeckmann S."/>
            <person name="Bunk B."/>
            <person name="Jeske O."/>
            <person name="Meyerdierks A."/>
            <person name="Storesund J.E."/>
            <person name="Kallscheuer N."/>
            <person name="Luecker S."/>
            <person name="Lage O.M."/>
            <person name="Pohl T."/>
            <person name="Merkel B.J."/>
            <person name="Hornburger P."/>
            <person name="Mueller R.-W."/>
            <person name="Bruemmer F."/>
            <person name="Labrenz M."/>
            <person name="Spormann A.M."/>
            <person name="Op den Camp H."/>
            <person name="Overmann J."/>
            <person name="Amann R."/>
            <person name="Jetten M.S.M."/>
            <person name="Mascher T."/>
            <person name="Medema M.H."/>
            <person name="Devos D.P."/>
            <person name="Kaster A.-K."/>
            <person name="Ovreas L."/>
            <person name="Rohde M."/>
            <person name="Galperin M.Y."/>
            <person name="Jogler C."/>
        </authorList>
    </citation>
    <scope>NUCLEOTIDE SEQUENCE [LARGE SCALE GENOMIC DNA]</scope>
    <source>
        <strain evidence="1 2">K23_9</strain>
    </source>
</reference>
<evidence type="ECO:0000313" key="1">
    <source>
        <dbReference type="EMBL" id="QDT12617.1"/>
    </source>
</evidence>
<gene>
    <name evidence="1" type="ORF">K239x_46270</name>
</gene>
<dbReference type="Proteomes" id="UP000319817">
    <property type="component" value="Chromosome"/>
</dbReference>
<protein>
    <submittedName>
        <fullName evidence="1">Uncharacterized protein</fullName>
    </submittedName>
</protein>
<dbReference type="AlphaFoldDB" id="A0A517NZQ7"/>
<accession>A0A517NZQ7</accession>
<organism evidence="1 2">
    <name type="scientific">Stieleria marina</name>
    <dbReference type="NCBI Taxonomy" id="1930275"/>
    <lineage>
        <taxon>Bacteria</taxon>
        <taxon>Pseudomonadati</taxon>
        <taxon>Planctomycetota</taxon>
        <taxon>Planctomycetia</taxon>
        <taxon>Pirellulales</taxon>
        <taxon>Pirellulaceae</taxon>
        <taxon>Stieleria</taxon>
    </lineage>
</organism>
<keyword evidence="2" id="KW-1185">Reference proteome</keyword>
<dbReference type="EMBL" id="CP036526">
    <property type="protein sequence ID" value="QDT12617.1"/>
    <property type="molecule type" value="Genomic_DNA"/>
</dbReference>
<evidence type="ECO:0000313" key="2">
    <source>
        <dbReference type="Proteomes" id="UP000319817"/>
    </source>
</evidence>
<proteinExistence type="predicted"/>